<proteinExistence type="inferred from homology"/>
<dbReference type="InterPro" id="IPR001461">
    <property type="entry name" value="Aspartic_peptidase_A1"/>
</dbReference>
<feature type="signal peptide" evidence="5">
    <location>
        <begin position="1"/>
        <end position="20"/>
    </location>
</feature>
<accession>A0A7J6NDX2</accession>
<dbReference type="InterPro" id="IPR034164">
    <property type="entry name" value="Pepsin-like_dom"/>
</dbReference>
<dbReference type="InterPro" id="IPR021109">
    <property type="entry name" value="Peptidase_aspartic_dom_sf"/>
</dbReference>
<protein>
    <recommendedName>
        <fullName evidence="6">Peptidase A1 domain-containing protein</fullName>
    </recommendedName>
</protein>
<dbReference type="GO" id="GO:0004190">
    <property type="term" value="F:aspartic-type endopeptidase activity"/>
    <property type="evidence" value="ECO:0007669"/>
    <property type="project" value="UniProtKB-KW"/>
</dbReference>
<dbReference type="Gene3D" id="2.40.70.10">
    <property type="entry name" value="Acid Proteases"/>
    <property type="match status" value="1"/>
</dbReference>
<keyword evidence="4" id="KW-0378">Hydrolase</keyword>
<keyword evidence="3" id="KW-0064">Aspartyl protease</keyword>
<dbReference type="CDD" id="cd05471">
    <property type="entry name" value="pepsin_like"/>
    <property type="match status" value="1"/>
</dbReference>
<evidence type="ECO:0000313" key="8">
    <source>
        <dbReference type="Proteomes" id="UP000541610"/>
    </source>
</evidence>
<name>A0A7J6NDX2_PEROL</name>
<feature type="domain" description="Peptidase A1" evidence="6">
    <location>
        <begin position="37"/>
        <end position="357"/>
    </location>
</feature>
<evidence type="ECO:0000256" key="5">
    <source>
        <dbReference type="SAM" id="SignalP"/>
    </source>
</evidence>
<dbReference type="PANTHER" id="PTHR47966:SF51">
    <property type="entry name" value="BETA-SITE APP-CLEAVING ENZYME, ISOFORM A-RELATED"/>
    <property type="match status" value="1"/>
</dbReference>
<keyword evidence="5" id="KW-0732">Signal</keyword>
<dbReference type="AlphaFoldDB" id="A0A7J6NDX2"/>
<evidence type="ECO:0000313" key="7">
    <source>
        <dbReference type="EMBL" id="KAF4682088.1"/>
    </source>
</evidence>
<dbReference type="PANTHER" id="PTHR47966">
    <property type="entry name" value="BETA-SITE APP-CLEAVING ENZYME, ISOFORM A-RELATED"/>
    <property type="match status" value="1"/>
</dbReference>
<gene>
    <name evidence="7" type="ORF">FOZ60_011064</name>
</gene>
<dbReference type="InterPro" id="IPR033121">
    <property type="entry name" value="PEPTIDASE_A1"/>
</dbReference>
<evidence type="ECO:0000256" key="1">
    <source>
        <dbReference type="ARBA" id="ARBA00007447"/>
    </source>
</evidence>
<dbReference type="Proteomes" id="UP000541610">
    <property type="component" value="Unassembled WGS sequence"/>
</dbReference>
<dbReference type="EMBL" id="JABANP010000459">
    <property type="protein sequence ID" value="KAF4682088.1"/>
    <property type="molecule type" value="Genomic_DNA"/>
</dbReference>
<comment type="caution">
    <text evidence="7">The sequence shown here is derived from an EMBL/GenBank/DDBJ whole genome shotgun (WGS) entry which is preliminary data.</text>
</comment>
<dbReference type="SUPFAM" id="SSF50630">
    <property type="entry name" value="Acid proteases"/>
    <property type="match status" value="1"/>
</dbReference>
<organism evidence="7 8">
    <name type="scientific">Perkinsus olseni</name>
    <name type="common">Perkinsus atlanticus</name>
    <dbReference type="NCBI Taxonomy" id="32597"/>
    <lineage>
        <taxon>Eukaryota</taxon>
        <taxon>Sar</taxon>
        <taxon>Alveolata</taxon>
        <taxon>Perkinsozoa</taxon>
        <taxon>Perkinsea</taxon>
        <taxon>Perkinsida</taxon>
        <taxon>Perkinsidae</taxon>
        <taxon>Perkinsus</taxon>
    </lineage>
</organism>
<evidence type="ECO:0000259" key="6">
    <source>
        <dbReference type="PROSITE" id="PS51767"/>
    </source>
</evidence>
<evidence type="ECO:0000256" key="4">
    <source>
        <dbReference type="ARBA" id="ARBA00022801"/>
    </source>
</evidence>
<keyword evidence="2" id="KW-0645">Protease</keyword>
<dbReference type="Pfam" id="PF00026">
    <property type="entry name" value="Asp"/>
    <property type="match status" value="1"/>
</dbReference>
<dbReference type="GO" id="GO:0006508">
    <property type="term" value="P:proteolysis"/>
    <property type="evidence" value="ECO:0007669"/>
    <property type="project" value="UniProtKB-KW"/>
</dbReference>
<comment type="similarity">
    <text evidence="1">Belongs to the peptidase A1 family.</text>
</comment>
<evidence type="ECO:0000256" key="2">
    <source>
        <dbReference type="ARBA" id="ARBA00022670"/>
    </source>
</evidence>
<evidence type="ECO:0000256" key="3">
    <source>
        <dbReference type="ARBA" id="ARBA00022750"/>
    </source>
</evidence>
<feature type="chain" id="PRO_5029539909" description="Peptidase A1 domain-containing protein" evidence="5">
    <location>
        <begin position="21"/>
        <end position="362"/>
    </location>
</feature>
<reference evidence="7 8" key="1">
    <citation type="submission" date="2020-04" db="EMBL/GenBank/DDBJ databases">
        <title>Perkinsus olseni comparative genomics.</title>
        <authorList>
            <person name="Bogema D.R."/>
        </authorList>
    </citation>
    <scope>NUCLEOTIDE SEQUENCE [LARGE SCALE GENOMIC DNA]</scope>
    <source>
        <strain evidence="7">00978-12</strain>
    </source>
</reference>
<sequence length="362" mass="38997">MFGTFLRLLLVIHAFSGTEGQTLTLETTYGNVPGYGYALLGEIEVDGQTMHALIDTGTSAFFLVWDYWFRATHYLPICNYPNIGYYKCPGPCVPSTISTITYVDQTTVDIFGHQGTLQHRGAVVGTVKFGLVVGHESPDDSPPFHSIGLGRQVNPGYPSLRAQLQGSGISDVFALYLIGVQGVGLVKGRLVLGGGDPSVYTAPLTYISLEQQSLYAVRLATVQVGGGIKTVGINQPAVFDTGAEGLFVPKFHFDDLIKAIIDQVSLAAGTKVAFTWVSALSIYTFDCTYLPSLPPIELGLGHAGQAPIVFSNYARMTGDTCSLAITDDSNQFWTLPPSILIGNYFQFEPRNGHVGVAPLRSR</sequence>
<dbReference type="PROSITE" id="PS51767">
    <property type="entry name" value="PEPTIDASE_A1"/>
    <property type="match status" value="1"/>
</dbReference>